<keyword evidence="3" id="KW-0067">ATP-binding</keyword>
<dbReference type="EMBL" id="CP158300">
    <property type="protein sequence ID" value="XBV87432.1"/>
    <property type="molecule type" value="Genomic_DNA"/>
</dbReference>
<dbReference type="PROSITE" id="PS51194">
    <property type="entry name" value="HELICASE_CTER"/>
    <property type="match status" value="1"/>
</dbReference>
<dbReference type="AlphaFoldDB" id="A0AAU7UG22"/>
<feature type="region of interest" description="Disordered" evidence="1">
    <location>
        <begin position="92"/>
        <end position="113"/>
    </location>
</feature>
<keyword evidence="3" id="KW-0347">Helicase</keyword>
<evidence type="ECO:0000313" key="3">
    <source>
        <dbReference type="EMBL" id="XBV87432.1"/>
    </source>
</evidence>
<name>A0AAU7UG22_9DEIO</name>
<dbReference type="GO" id="GO:0004386">
    <property type="term" value="F:helicase activity"/>
    <property type="evidence" value="ECO:0007669"/>
    <property type="project" value="UniProtKB-KW"/>
</dbReference>
<keyword evidence="3" id="KW-0614">Plasmid</keyword>
<dbReference type="Pfam" id="PF00271">
    <property type="entry name" value="Helicase_C"/>
    <property type="match status" value="1"/>
</dbReference>
<evidence type="ECO:0000259" key="2">
    <source>
        <dbReference type="PROSITE" id="PS51194"/>
    </source>
</evidence>
<protein>
    <submittedName>
        <fullName evidence="3">Helicase-related protein</fullName>
    </submittedName>
</protein>
<sequence>MTLPDPRFFHPDGTPNHLKGRDEVLLSLRRELVGPDDGRRAAPLDTAARPTLEMADLDQAWKDQATGAEILTRASPTRQYAVGVLYAQDSALAPARGEPNPEAVAEEDADTDDDAVPALDRTEEQAMRQLAKDARVIEGRTGHGEERVTVDEAGEDDATTGAGSRGLQAALSLSFLAELPPGSRLEVRLPERHHRLDMPVNGYYERFPVNLKSQDRRTGQPRITTRNMHVRRQASACWTLDAAALSADLGPHVAAQVEGAQTGPLRLDVQALSRVNPDAPGTRLITVSVINRTPVTDELSRDRAALYQTHLEVRVVNGAGEALPAVLPYPEPPRTDPELQSNALLYRDMPAFAAGRGISAEWNGVGQQADGWRASVLYGEALPFVETPSITPDVLDEHRFPFAVSMRELAGLDGTDAGLGTLTRVCELYSDWIAARRLDVSGVPTHLQDAAERHLAQCEQALTRMREGLAFLQDPAFPHAATAFRLANEAVLLQQLRAALPPREPAALTASRTTWDPAAYPAVTDRPAGRDLGQWRGFQVAFLLLSLPSAALGDHPDRDLVDLIWFPTGGGKTEAYLGLTAFTTFYRRLQEPGDSGVQVLMRYTLRLLTAQQFQRATSLLCAMEYLRQREAGRGRLNLGDEPFSAGIWLGMDTTPNTRKDAVRTLQLMKNTQTRTKIDNPFVLRACPWCGAAMGVRRTSPPHKGGTAGRVVLGYSEAQHGRQSWVMLHCPDASCAFHHARGGLPVYVTDEDIYIRRPSLVIATVDKFAMLAFTPKARALFGLNERGERVCSPPGLIIQDELHLISGPLGTLSGVMEGVIETLCTEDRPGRVPARPKIVCSTATIRAYADQIKGLYARVNRHGEGHAALFPPPGLTAADSFFARYATLQEADGRYGEDPAPGRLYVGMPGHGYSSLPAAQAKAYSALLHAPVELPEAARDPWWTLLGFFGSLKELGGAVTMLRGYMQPYLRSLRNRRGLPPRDGRYVNSVRELTGRLDAEEVPEVIGALMQRYDTAARGSARAIDVALASSIIEVGIDIPRLSLMCILTQPKTTAQYIQVSGRVGRRWWERPGLVLTIYSNTRSRDRSHYERFRSYHERLYAFVEPTSVTPFSPQAMERALHGALVAYVRQKGPMVEHDDAALSPEHFPDHLFERFSQMMLGRIARVDPAEQPRMAALLARKRDNWLSWAYQDYEGAGGTVALLTRAGSHLDDGQKRRTWQTMTSMRTVDAQCQGEITTLPILDADSASAEAREGVTP</sequence>
<dbReference type="CDD" id="cd18785">
    <property type="entry name" value="SF2_C"/>
    <property type="match status" value="1"/>
</dbReference>
<feature type="compositionally biased region" description="Acidic residues" evidence="1">
    <location>
        <begin position="104"/>
        <end position="113"/>
    </location>
</feature>
<keyword evidence="3" id="KW-0547">Nucleotide-binding</keyword>
<feature type="region of interest" description="Disordered" evidence="1">
    <location>
        <begin position="140"/>
        <end position="163"/>
    </location>
</feature>
<accession>A0AAU7UG22</accession>
<dbReference type="Gene3D" id="3.40.50.300">
    <property type="entry name" value="P-loop containing nucleotide triphosphate hydrolases"/>
    <property type="match status" value="1"/>
</dbReference>
<proteinExistence type="predicted"/>
<dbReference type="KEGG" id="dsc:ABOD76_20495"/>
<evidence type="ECO:0000256" key="1">
    <source>
        <dbReference type="SAM" id="MobiDB-lite"/>
    </source>
</evidence>
<organism evidence="3">
    <name type="scientific">Deinococcus sonorensis KR-87</name>
    <dbReference type="NCBI Taxonomy" id="694439"/>
    <lineage>
        <taxon>Bacteria</taxon>
        <taxon>Thermotogati</taxon>
        <taxon>Deinococcota</taxon>
        <taxon>Deinococci</taxon>
        <taxon>Deinococcales</taxon>
        <taxon>Deinococcaceae</taxon>
        <taxon>Deinococcus</taxon>
    </lineage>
</organism>
<reference evidence="3" key="1">
    <citation type="submission" date="2024-06" db="EMBL/GenBank/DDBJ databases">
        <title>Draft Genome Sequence of Deinococcus sonorensis Type Strain KR-87, a Biofilm Producing Representative of the Genus Deinococcus.</title>
        <authorList>
            <person name="Boren L.S."/>
            <person name="Grosso R.A."/>
            <person name="Hugenberg-Cox A.N."/>
            <person name="Hill J.T.E."/>
            <person name="Albert C.M."/>
            <person name="Tuohy J.M."/>
        </authorList>
    </citation>
    <scope>NUCLEOTIDE SEQUENCE</scope>
    <source>
        <strain evidence="3">KR-87</strain>
        <plasmid evidence="3">pDson02</plasmid>
    </source>
</reference>
<dbReference type="SUPFAM" id="SSF52540">
    <property type="entry name" value="P-loop containing nucleoside triphosphate hydrolases"/>
    <property type="match status" value="1"/>
</dbReference>
<dbReference type="InterPro" id="IPR027417">
    <property type="entry name" value="P-loop_NTPase"/>
</dbReference>
<gene>
    <name evidence="3" type="ORF">ABOD76_20495</name>
</gene>
<feature type="domain" description="Helicase C-terminal" evidence="2">
    <location>
        <begin position="950"/>
        <end position="1117"/>
    </location>
</feature>
<keyword evidence="3" id="KW-0378">Hydrolase</keyword>
<dbReference type="InterPro" id="IPR001650">
    <property type="entry name" value="Helicase_C-like"/>
</dbReference>
<dbReference type="RefSeq" id="WP_350245580.1">
    <property type="nucleotide sequence ID" value="NZ_CP158300.1"/>
</dbReference>
<geneLocation type="plasmid" evidence="3">
    <name>pDson02</name>
</geneLocation>
<feature type="compositionally biased region" description="Basic and acidic residues" evidence="1">
    <location>
        <begin position="140"/>
        <end position="150"/>
    </location>
</feature>